<evidence type="ECO:0000313" key="1">
    <source>
        <dbReference type="EMBL" id="CDW74686.1"/>
    </source>
</evidence>
<dbReference type="EMBL" id="CCKQ01003555">
    <property type="protein sequence ID" value="CDW74686.1"/>
    <property type="molecule type" value="Genomic_DNA"/>
</dbReference>
<gene>
    <name evidence="1" type="primary">Contig2990.g3196</name>
    <name evidence="1" type="ORF">STYLEM_3668</name>
</gene>
<name>A0A077ZXP3_STYLE</name>
<evidence type="ECO:0000313" key="2">
    <source>
        <dbReference type="Proteomes" id="UP000039865"/>
    </source>
</evidence>
<dbReference type="InParanoid" id="A0A077ZXP3"/>
<proteinExistence type="predicted"/>
<accession>A0A077ZXP3</accession>
<sequence>MRSKVVKFLNYYYLKLLNLEDFTRLLNSAISEITDDFQNEQDLCNFIATKVNKTFSKDNLQYRVLVKKDFNRNQSAVLFVFHHGICDGVGFLNFLSAIQDQFDVKNLPFVRERTLMEQIQRYMKILTAIFYLNQGQVQKIERSQLFQNTNNNQTEFVISNDFKLDELKVLSRNYNCSINDILIAATILANQRLSNIYGFGDFKIYDALIAINQRSPLTQLQDLILRNQTMSYYLKVQLDQEDLFKEKNATQVIPKILKTFQSELQKVKQDDREGLVL</sequence>
<dbReference type="AlphaFoldDB" id="A0A077ZXP3"/>
<evidence type="ECO:0008006" key="3">
    <source>
        <dbReference type="Google" id="ProtNLM"/>
    </source>
</evidence>
<keyword evidence="2" id="KW-1185">Reference proteome</keyword>
<reference evidence="1 2" key="1">
    <citation type="submission" date="2014-06" db="EMBL/GenBank/DDBJ databases">
        <authorList>
            <person name="Swart Estienne"/>
        </authorList>
    </citation>
    <scope>NUCLEOTIDE SEQUENCE [LARGE SCALE GENOMIC DNA]</scope>
    <source>
        <strain evidence="1 2">130c</strain>
    </source>
</reference>
<dbReference type="Proteomes" id="UP000039865">
    <property type="component" value="Unassembled WGS sequence"/>
</dbReference>
<organism evidence="1 2">
    <name type="scientific">Stylonychia lemnae</name>
    <name type="common">Ciliate</name>
    <dbReference type="NCBI Taxonomy" id="5949"/>
    <lineage>
        <taxon>Eukaryota</taxon>
        <taxon>Sar</taxon>
        <taxon>Alveolata</taxon>
        <taxon>Ciliophora</taxon>
        <taxon>Intramacronucleata</taxon>
        <taxon>Spirotrichea</taxon>
        <taxon>Stichotrichia</taxon>
        <taxon>Sporadotrichida</taxon>
        <taxon>Oxytrichidae</taxon>
        <taxon>Stylonychinae</taxon>
        <taxon>Stylonychia</taxon>
    </lineage>
</organism>
<protein>
    <recommendedName>
        <fullName evidence="3">Condensation domain-containing protein</fullName>
    </recommendedName>
</protein>